<gene>
    <name evidence="3" type="ORF">B0A54_14041</name>
</gene>
<feature type="compositionally biased region" description="Polar residues" evidence="1">
    <location>
        <begin position="385"/>
        <end position="400"/>
    </location>
</feature>
<dbReference type="InterPro" id="IPR003165">
    <property type="entry name" value="Piwi"/>
</dbReference>
<dbReference type="InterPro" id="IPR012337">
    <property type="entry name" value="RNaseH-like_sf"/>
</dbReference>
<feature type="compositionally biased region" description="Low complexity" evidence="1">
    <location>
        <begin position="186"/>
        <end position="195"/>
    </location>
</feature>
<dbReference type="GO" id="GO:0003676">
    <property type="term" value="F:nucleic acid binding"/>
    <property type="evidence" value="ECO:0007669"/>
    <property type="project" value="InterPro"/>
</dbReference>
<feature type="domain" description="Piwi" evidence="2">
    <location>
        <begin position="1130"/>
        <end position="1421"/>
    </location>
</feature>
<feature type="compositionally biased region" description="Low complexity" evidence="1">
    <location>
        <begin position="202"/>
        <end position="243"/>
    </location>
</feature>
<dbReference type="STRING" id="329885.A0A4U0UGY0"/>
<proteinExistence type="predicted"/>
<dbReference type="PANTHER" id="PTHR22891">
    <property type="entry name" value="EUKARYOTIC TRANSLATION INITIATION FACTOR 2C"/>
    <property type="match status" value="1"/>
</dbReference>
<dbReference type="Pfam" id="PF02171">
    <property type="entry name" value="Piwi"/>
    <property type="match status" value="2"/>
</dbReference>
<feature type="region of interest" description="Disordered" evidence="1">
    <location>
        <begin position="176"/>
        <end position="249"/>
    </location>
</feature>
<name>A0A4U0UGY0_9PEZI</name>
<dbReference type="SMART" id="SM00950">
    <property type="entry name" value="Piwi"/>
    <property type="match status" value="1"/>
</dbReference>
<evidence type="ECO:0000313" key="4">
    <source>
        <dbReference type="Proteomes" id="UP000310066"/>
    </source>
</evidence>
<dbReference type="OrthoDB" id="10252740at2759"/>
<dbReference type="Gene3D" id="3.30.420.10">
    <property type="entry name" value="Ribonuclease H-like superfamily/Ribonuclease H"/>
    <property type="match status" value="1"/>
</dbReference>
<feature type="region of interest" description="Disordered" evidence="1">
    <location>
        <begin position="1"/>
        <end position="20"/>
    </location>
</feature>
<accession>A0A4U0UGY0</accession>
<feature type="region of interest" description="Disordered" evidence="1">
    <location>
        <begin position="363"/>
        <end position="401"/>
    </location>
</feature>
<dbReference type="InterPro" id="IPR014811">
    <property type="entry name" value="ArgoL1"/>
</dbReference>
<evidence type="ECO:0000313" key="3">
    <source>
        <dbReference type="EMBL" id="TKA34828.1"/>
    </source>
</evidence>
<dbReference type="Proteomes" id="UP000310066">
    <property type="component" value="Unassembled WGS sequence"/>
</dbReference>
<dbReference type="Gene3D" id="3.40.50.2300">
    <property type="match status" value="1"/>
</dbReference>
<protein>
    <recommendedName>
        <fullName evidence="2">Piwi domain-containing protein</fullName>
    </recommendedName>
</protein>
<sequence>MGSKKKKQPGNPPAKKATQNTVTELCIRCPDRETAEKKEHRNDLYKCFNDFPSRQIGDGPATHTIDELWWGFSSGKISADLDLSQPAFCDELLKYAKTVGKEFQPHPMDSGIEERSKSAGMMAAKRDAKWKLPQEGKVIPISKEMLEAALEAVQSETAKKAAQTEKWKVEKAMRKAGHSVLSQDPVGVSSSSGVSADAKVNSSGTGSAATDSKTASSGGSSGSSEPLPGGRSTSGGTTIHTGSAQEVCPRCPVNSPYHRAHAIAPDGLLDCYGQIQPGIGSTLASTLDKLWPRLRLDRCELGPDQRSSYDAVNDRLHSDPDLAEAKAIVQVLRQGGTQYTSVLLTKGLAEYALLLYHQAQREPAVLDESDPEDSDPSTRPPSAPNPTVSTYSNPTHTNEMTGVLDQHTDHDRTLKYTRDVAIRMLRNAGRDLENMSKAELEQEIGEVSRGFGLRTSFASKGRDHSKVSTNYLGMQWPTEIHVYAVEMIRKTNRTSIAPVTVKKNADKQRVIEMLKNTHYARYLNSSGGNERALKWVTDGDLLWSVVPLFHANDPTVVPEPLLRSASGAEITYDNEMGVRLTLEEITISFIRTINLARSVGEMFYDTSTATYDDSDPGLITRGLNAFFSRFASETPGNVSTSANKSFVAMTQRISLDSNPAQRTLAALKGFFLLVRPGIDSMYLNVDHATSPFFEEILVSEFVTRARQAGRSEGEIRAVLKCVEVRIIYQTVKPFKIEDERYRFITCVGSSVRMSDGTMQLHADIGSVECRPSINRAPAGTTVYDWYTAPPNTPPRSHDEFPSPPLRNLPRNDWAVNVGDAISRPDSVAWYPASQLRIGPQQLFRGRLTGSQTTQMLNVAVQTPDPHKISILKQGPNNGMFHLGYAGNSDVRAANPAGGNQSLTEPSRPAGKLHQAFLQAVNMQAEIEMIRIPGKWLSRPTLVYSPRGKFRSLLPSNKPGTASWDLRDRVFATQVNLRELAVLDLQEESIAPNDRHSFYQALCRQLYIHGLTSHREVRVEWQSAPLHNKTMNLATEVTLRAKLKELLGQLHQPYPPVLVLLDYSLDKYACVKRVADLDLGVQTICAARGRAVSMRGWKAPTISNIALKYNLKSARGGRDNHHFDKEDIRILRSADEQADTIVIGADVTHPGKGSAGATPSIAAVVGSADDQFMQFPGSMRLQRGSKEDIADLSGMVKERLLEWASRHNKTLPKKVLFYRDGVSESQYDILRRRELPQVQIAMNEAYRHLHPNEQNLPPTGTAALDHSLTNWQGISRTNRVQSEKRADAEWAAGVKKQPNNYPFQMTFVVVGKRHNTRFYPTDEGHTAPDFKNNVKPGLVVDEVITHPYSMDFYLQSHEPIKGTGRSAHYFVLQNNMGLTADDLQSITHTFCYAYARATRGVSYCAPAYYADRLCDRGRAYLRYYLINHPAFQPRHRRDQSPNAETHDQYAAAVIASIENDPRFRPQPGPGQTRRMNPWHEDMDDTMFYL</sequence>
<comment type="caution">
    <text evidence="3">The sequence shown here is derived from an EMBL/GenBank/DDBJ whole genome shotgun (WGS) entry which is preliminary data.</text>
</comment>
<dbReference type="EMBL" id="NAJP01000076">
    <property type="protein sequence ID" value="TKA34828.1"/>
    <property type="molecule type" value="Genomic_DNA"/>
</dbReference>
<organism evidence="3 4">
    <name type="scientific">Friedmanniomyces endolithicus</name>
    <dbReference type="NCBI Taxonomy" id="329885"/>
    <lineage>
        <taxon>Eukaryota</taxon>
        <taxon>Fungi</taxon>
        <taxon>Dikarya</taxon>
        <taxon>Ascomycota</taxon>
        <taxon>Pezizomycotina</taxon>
        <taxon>Dothideomycetes</taxon>
        <taxon>Dothideomycetidae</taxon>
        <taxon>Mycosphaerellales</taxon>
        <taxon>Teratosphaeriaceae</taxon>
        <taxon>Friedmanniomyces</taxon>
    </lineage>
</organism>
<dbReference type="Pfam" id="PF08699">
    <property type="entry name" value="ArgoL1"/>
    <property type="match status" value="1"/>
</dbReference>
<dbReference type="PROSITE" id="PS50822">
    <property type="entry name" value="PIWI"/>
    <property type="match status" value="1"/>
</dbReference>
<reference evidence="3 4" key="1">
    <citation type="submission" date="2017-03" db="EMBL/GenBank/DDBJ databases">
        <title>Genomes of endolithic fungi from Antarctica.</title>
        <authorList>
            <person name="Coleine C."/>
            <person name="Masonjones S."/>
            <person name="Stajich J.E."/>
        </authorList>
    </citation>
    <scope>NUCLEOTIDE SEQUENCE [LARGE SCALE GENOMIC DNA]</scope>
    <source>
        <strain evidence="3 4">CCFEE 5311</strain>
    </source>
</reference>
<evidence type="ECO:0000259" key="2">
    <source>
        <dbReference type="PROSITE" id="PS50822"/>
    </source>
</evidence>
<dbReference type="InterPro" id="IPR036397">
    <property type="entry name" value="RNaseH_sf"/>
</dbReference>
<feature type="compositionally biased region" description="Acidic residues" evidence="1">
    <location>
        <begin position="365"/>
        <end position="375"/>
    </location>
</feature>
<dbReference type="SUPFAM" id="SSF53098">
    <property type="entry name" value="Ribonuclease H-like"/>
    <property type="match status" value="1"/>
</dbReference>
<evidence type="ECO:0000256" key="1">
    <source>
        <dbReference type="SAM" id="MobiDB-lite"/>
    </source>
</evidence>